<accession>A0ABV7L1T6</accession>
<gene>
    <name evidence="6" type="primary">dctP</name>
    <name evidence="6" type="ORF">ACFOGJ_14415</name>
</gene>
<evidence type="ECO:0000256" key="2">
    <source>
        <dbReference type="ARBA" id="ARBA00022448"/>
    </source>
</evidence>
<feature type="region of interest" description="Disordered" evidence="4">
    <location>
        <begin position="303"/>
        <end position="323"/>
    </location>
</feature>
<comment type="similarity">
    <text evidence="1">Belongs to the bacterial solute-binding protein 7 family.</text>
</comment>
<dbReference type="InterPro" id="IPR038404">
    <property type="entry name" value="TRAP_DctP_sf"/>
</dbReference>
<evidence type="ECO:0000313" key="6">
    <source>
        <dbReference type="EMBL" id="MFC3228434.1"/>
    </source>
</evidence>
<evidence type="ECO:0000256" key="1">
    <source>
        <dbReference type="ARBA" id="ARBA00009023"/>
    </source>
</evidence>
<dbReference type="PANTHER" id="PTHR33376">
    <property type="match status" value="1"/>
</dbReference>
<keyword evidence="7" id="KW-1185">Reference proteome</keyword>
<reference evidence="7" key="1">
    <citation type="journal article" date="2019" name="Int. J. Syst. Evol. Microbiol.">
        <title>The Global Catalogue of Microorganisms (GCM) 10K type strain sequencing project: providing services to taxonomists for standard genome sequencing and annotation.</title>
        <authorList>
            <consortium name="The Broad Institute Genomics Platform"/>
            <consortium name="The Broad Institute Genome Sequencing Center for Infectious Disease"/>
            <person name="Wu L."/>
            <person name="Ma J."/>
        </authorList>
    </citation>
    <scope>NUCLEOTIDE SEQUENCE [LARGE SCALE GENOMIC DNA]</scope>
    <source>
        <strain evidence="7">KCTC 42964</strain>
    </source>
</reference>
<proteinExistence type="inferred from homology"/>
<dbReference type="InterPro" id="IPR018389">
    <property type="entry name" value="DctP_fam"/>
</dbReference>
<sequence>MITGAVAAIAIAAAGLHAGPAQAEAKVLQAAACFPQGSFFAKRFEAFIDTVNMRGKDVVQLNYVGGAPAIGSPFTLVQKVAQGVYDISSCTGAYYQNVVPEADAWKLLERTPAEIRENGGWALMTEIHRAQGLVPLARFNYGMPFQLYLGEGHKIDKPDLSGLHLRVAPIYTNFFKAMGATTQTSNLDQVYTLMENGTVAGYGWPITGLRPGWEKVTKYRVDPGFYDVDLELIANAGAWDGLSQQARDIIQKAALEYEQQAVVEDAKAADASRAKQANEFEIITFTGADAEKWLQTARDTGWAGVEETSPENGPKLRKLFAKE</sequence>
<dbReference type="EMBL" id="JBHRTR010000028">
    <property type="protein sequence ID" value="MFC3228434.1"/>
    <property type="molecule type" value="Genomic_DNA"/>
</dbReference>
<keyword evidence="2" id="KW-0813">Transport</keyword>
<dbReference type="RefSeq" id="WP_379901539.1">
    <property type="nucleotide sequence ID" value="NZ_JBHRTR010000028.1"/>
</dbReference>
<dbReference type="Pfam" id="PF03480">
    <property type="entry name" value="DctP"/>
    <property type="match status" value="1"/>
</dbReference>
<evidence type="ECO:0000313" key="7">
    <source>
        <dbReference type="Proteomes" id="UP001595528"/>
    </source>
</evidence>
<keyword evidence="3 5" id="KW-0732">Signal</keyword>
<feature type="signal peptide" evidence="5">
    <location>
        <begin position="1"/>
        <end position="23"/>
    </location>
</feature>
<evidence type="ECO:0000256" key="5">
    <source>
        <dbReference type="SAM" id="SignalP"/>
    </source>
</evidence>
<organism evidence="6 7">
    <name type="scientific">Marinibaculum pumilum</name>
    <dbReference type="NCBI Taxonomy" id="1766165"/>
    <lineage>
        <taxon>Bacteria</taxon>
        <taxon>Pseudomonadati</taxon>
        <taxon>Pseudomonadota</taxon>
        <taxon>Alphaproteobacteria</taxon>
        <taxon>Rhodospirillales</taxon>
        <taxon>Rhodospirillaceae</taxon>
        <taxon>Marinibaculum</taxon>
    </lineage>
</organism>
<evidence type="ECO:0000256" key="3">
    <source>
        <dbReference type="ARBA" id="ARBA00022729"/>
    </source>
</evidence>
<name>A0ABV7L1T6_9PROT</name>
<dbReference type="PANTHER" id="PTHR33376:SF7">
    <property type="entry name" value="C4-DICARBOXYLATE-BINDING PROTEIN DCTB"/>
    <property type="match status" value="1"/>
</dbReference>
<protein>
    <submittedName>
        <fullName evidence="6">TRAP transporter substrate-binding protein DctP</fullName>
    </submittedName>
</protein>
<comment type="caution">
    <text evidence="6">The sequence shown here is derived from an EMBL/GenBank/DDBJ whole genome shotgun (WGS) entry which is preliminary data.</text>
</comment>
<evidence type="ECO:0000256" key="4">
    <source>
        <dbReference type="SAM" id="MobiDB-lite"/>
    </source>
</evidence>
<dbReference type="NCBIfam" id="NF037995">
    <property type="entry name" value="TRAP_S1"/>
    <property type="match status" value="1"/>
</dbReference>
<feature type="chain" id="PRO_5046752025" evidence="5">
    <location>
        <begin position="24"/>
        <end position="323"/>
    </location>
</feature>
<dbReference type="Gene3D" id="3.40.190.170">
    <property type="entry name" value="Bacterial extracellular solute-binding protein, family 7"/>
    <property type="match status" value="1"/>
</dbReference>
<dbReference type="Proteomes" id="UP001595528">
    <property type="component" value="Unassembled WGS sequence"/>
</dbReference>